<comment type="function">
    <text evidence="7">Choline transporter.</text>
</comment>
<comment type="subcellular location">
    <subcellularLocation>
        <location evidence="7">Cell membrane</location>
        <topology evidence="7">Multi-pass membrane protein</topology>
    </subcellularLocation>
    <subcellularLocation>
        <location evidence="1">Membrane</location>
        <topology evidence="1">Multi-pass membrane protein</topology>
    </subcellularLocation>
</comment>
<sequence>MKFLNKNAYIQIALKGTNFCTSARKAFELLLRNIIRFGSLSMLGSLICGIGTVFTCAATGITGYFVMQSFYPDISPIVNVVVYCLLGFITGRLFLNVNSLTCDTMMHCFIIAEES</sequence>
<evidence type="ECO:0000256" key="5">
    <source>
        <dbReference type="ARBA" id="ARBA00023136"/>
    </source>
</evidence>
<dbReference type="OrthoDB" id="420519at2759"/>
<accession>A0A812JZF1</accession>
<evidence type="ECO:0000256" key="6">
    <source>
        <dbReference type="ARBA" id="ARBA00023180"/>
    </source>
</evidence>
<dbReference type="Proteomes" id="UP000649617">
    <property type="component" value="Unassembled WGS sequence"/>
</dbReference>
<feature type="non-terminal residue" evidence="8">
    <location>
        <position position="1"/>
    </location>
</feature>
<reference evidence="8" key="1">
    <citation type="submission" date="2021-02" db="EMBL/GenBank/DDBJ databases">
        <authorList>
            <person name="Dougan E. K."/>
            <person name="Rhodes N."/>
            <person name="Thang M."/>
            <person name="Chan C."/>
        </authorList>
    </citation>
    <scope>NUCLEOTIDE SEQUENCE</scope>
</reference>
<gene>
    <name evidence="8" type="primary">slc44a5</name>
    <name evidence="8" type="ORF">SPIL2461_LOCUS2376</name>
</gene>
<dbReference type="GO" id="GO:0022857">
    <property type="term" value="F:transmembrane transporter activity"/>
    <property type="evidence" value="ECO:0007669"/>
    <property type="project" value="UniProtKB-UniRule"/>
</dbReference>
<keyword evidence="3 7" id="KW-0812">Transmembrane</keyword>
<dbReference type="InterPro" id="IPR007603">
    <property type="entry name" value="Choline_transptr-like"/>
</dbReference>
<name>A0A812JZF1_SYMPI</name>
<evidence type="ECO:0000256" key="7">
    <source>
        <dbReference type="RuleBase" id="RU368066"/>
    </source>
</evidence>
<comment type="caution">
    <text evidence="7">Lacks conserved residue(s) required for the propagation of feature annotation.</text>
</comment>
<evidence type="ECO:0000256" key="4">
    <source>
        <dbReference type="ARBA" id="ARBA00022989"/>
    </source>
</evidence>
<comment type="similarity">
    <text evidence="2 7">Belongs to the CTL (choline transporter-like) family.</text>
</comment>
<feature type="transmembrane region" description="Helical" evidence="7">
    <location>
        <begin position="77"/>
        <end position="95"/>
    </location>
</feature>
<protein>
    <recommendedName>
        <fullName evidence="7">Choline transporter-like protein</fullName>
    </recommendedName>
</protein>
<keyword evidence="6" id="KW-0325">Glycoprotein</keyword>
<keyword evidence="9" id="KW-1185">Reference proteome</keyword>
<evidence type="ECO:0000256" key="1">
    <source>
        <dbReference type="ARBA" id="ARBA00004141"/>
    </source>
</evidence>
<evidence type="ECO:0000256" key="3">
    <source>
        <dbReference type="ARBA" id="ARBA00022692"/>
    </source>
</evidence>
<dbReference type="GO" id="GO:0005886">
    <property type="term" value="C:plasma membrane"/>
    <property type="evidence" value="ECO:0007669"/>
    <property type="project" value="UniProtKB-SubCell"/>
</dbReference>
<proteinExistence type="inferred from homology"/>
<dbReference type="AlphaFoldDB" id="A0A812JZF1"/>
<organism evidence="8 9">
    <name type="scientific">Symbiodinium pilosum</name>
    <name type="common">Dinoflagellate</name>
    <dbReference type="NCBI Taxonomy" id="2952"/>
    <lineage>
        <taxon>Eukaryota</taxon>
        <taxon>Sar</taxon>
        <taxon>Alveolata</taxon>
        <taxon>Dinophyceae</taxon>
        <taxon>Suessiales</taxon>
        <taxon>Symbiodiniaceae</taxon>
        <taxon>Symbiodinium</taxon>
    </lineage>
</organism>
<dbReference type="PANTHER" id="PTHR12385:SF14">
    <property type="entry name" value="CHOLINE TRANSPORTER-LIKE 2"/>
    <property type="match status" value="1"/>
</dbReference>
<dbReference type="EMBL" id="CAJNIZ010002585">
    <property type="protein sequence ID" value="CAE7212294.1"/>
    <property type="molecule type" value="Genomic_DNA"/>
</dbReference>
<evidence type="ECO:0000256" key="2">
    <source>
        <dbReference type="ARBA" id="ARBA00007168"/>
    </source>
</evidence>
<feature type="transmembrane region" description="Helical" evidence="7">
    <location>
        <begin position="40"/>
        <end position="65"/>
    </location>
</feature>
<keyword evidence="4 7" id="KW-1133">Transmembrane helix</keyword>
<evidence type="ECO:0000313" key="9">
    <source>
        <dbReference type="Proteomes" id="UP000649617"/>
    </source>
</evidence>
<evidence type="ECO:0000313" key="8">
    <source>
        <dbReference type="EMBL" id="CAE7212294.1"/>
    </source>
</evidence>
<comment type="caution">
    <text evidence="8">The sequence shown here is derived from an EMBL/GenBank/DDBJ whole genome shotgun (WGS) entry which is preliminary data.</text>
</comment>
<dbReference type="PANTHER" id="PTHR12385">
    <property type="entry name" value="CHOLINE TRANSPORTER-LIKE (SLC FAMILY 44)"/>
    <property type="match status" value="1"/>
</dbReference>
<dbReference type="Pfam" id="PF04515">
    <property type="entry name" value="Choline_transpo"/>
    <property type="match status" value="1"/>
</dbReference>
<keyword evidence="5 7" id="KW-0472">Membrane</keyword>